<dbReference type="InterPro" id="IPR036249">
    <property type="entry name" value="Thioredoxin-like_sf"/>
</dbReference>
<dbReference type="AlphaFoldDB" id="A0A1M4YUI0"/>
<dbReference type="STRING" id="1121025.SAMN02745249_01795"/>
<name>A0A1M4YUI0_9LACT</name>
<evidence type="ECO:0000313" key="3">
    <source>
        <dbReference type="Proteomes" id="UP000184128"/>
    </source>
</evidence>
<dbReference type="GO" id="GO:0016853">
    <property type="term" value="F:isomerase activity"/>
    <property type="evidence" value="ECO:0007669"/>
    <property type="project" value="UniProtKB-KW"/>
</dbReference>
<accession>A0A1M4YUI0</accession>
<keyword evidence="3" id="KW-1185">Reference proteome</keyword>
<dbReference type="Proteomes" id="UP000184128">
    <property type="component" value="Unassembled WGS sequence"/>
</dbReference>
<keyword evidence="1" id="KW-0472">Membrane</keyword>
<keyword evidence="2" id="KW-0413">Isomerase</keyword>
<evidence type="ECO:0000313" key="2">
    <source>
        <dbReference type="EMBL" id="SHF09237.1"/>
    </source>
</evidence>
<dbReference type="Pfam" id="PF13743">
    <property type="entry name" value="Thioredoxin_5"/>
    <property type="match status" value="1"/>
</dbReference>
<gene>
    <name evidence="2" type="ORF">SAMN02745249_01795</name>
</gene>
<feature type="transmembrane region" description="Helical" evidence="1">
    <location>
        <begin position="26"/>
        <end position="46"/>
    </location>
</feature>
<dbReference type="EMBL" id="FQUF01000031">
    <property type="protein sequence ID" value="SHF09237.1"/>
    <property type="molecule type" value="Genomic_DNA"/>
</dbReference>
<keyword evidence="1" id="KW-0812">Transmembrane</keyword>
<evidence type="ECO:0000256" key="1">
    <source>
        <dbReference type="SAM" id="Phobius"/>
    </source>
</evidence>
<protein>
    <submittedName>
        <fullName evidence="2">Predicted dithiol-disulfide isomerase, DsbA family</fullName>
    </submittedName>
</protein>
<dbReference type="Gene3D" id="3.40.30.10">
    <property type="entry name" value="Glutaredoxin"/>
    <property type="match status" value="1"/>
</dbReference>
<proteinExistence type="predicted"/>
<organism evidence="2 3">
    <name type="scientific">Atopostipes suicloacalis DSM 15692</name>
    <dbReference type="NCBI Taxonomy" id="1121025"/>
    <lineage>
        <taxon>Bacteria</taxon>
        <taxon>Bacillati</taxon>
        <taxon>Bacillota</taxon>
        <taxon>Bacilli</taxon>
        <taxon>Lactobacillales</taxon>
        <taxon>Carnobacteriaceae</taxon>
        <taxon>Atopostipes</taxon>
    </lineage>
</organism>
<sequence length="249" mass="28903">MQFDSIIKKFLLGLNYKYNVYLNHNYVGVLIMSSQLIEIFLFVDPLGKRCNNARKIISKFKTERPERIKVRVIPMVNFSKVYRHTRRQSVSLDSSIVDQNNQFSNNTYQACLAFHASAMQGKKMAHKFLEVLQEQVVEEGLPYTDELMYSIVKNIGLDVEMFTEDYESELTEKIYKKNLNIAAEMKVKSTPSCIIFKDDDEEEAIRLNKEIEKEILHSLCGIDNSLKPKADDDEVSKESKLEKNVLKLK</sequence>
<keyword evidence="1" id="KW-1133">Transmembrane helix</keyword>
<dbReference type="SUPFAM" id="SSF52833">
    <property type="entry name" value="Thioredoxin-like"/>
    <property type="match status" value="1"/>
</dbReference>
<reference evidence="3" key="1">
    <citation type="submission" date="2016-11" db="EMBL/GenBank/DDBJ databases">
        <authorList>
            <person name="Varghese N."/>
            <person name="Submissions S."/>
        </authorList>
    </citation>
    <scope>NUCLEOTIDE SEQUENCE [LARGE SCALE GENOMIC DNA]</scope>
    <source>
        <strain evidence="3">DSM 15692</strain>
    </source>
</reference>